<gene>
    <name evidence="2" type="ORF">I3842_03G055800</name>
</gene>
<protein>
    <submittedName>
        <fullName evidence="2">Uncharacterized protein</fullName>
    </submittedName>
</protein>
<evidence type="ECO:0000313" key="3">
    <source>
        <dbReference type="Proteomes" id="UP000811246"/>
    </source>
</evidence>
<name>A0A922FD10_CARIL</name>
<feature type="transmembrane region" description="Helical" evidence="1">
    <location>
        <begin position="75"/>
        <end position="96"/>
    </location>
</feature>
<dbReference type="EMBL" id="CM031827">
    <property type="protein sequence ID" value="KAG6720343.1"/>
    <property type="molecule type" value="Genomic_DNA"/>
</dbReference>
<feature type="transmembrane region" description="Helical" evidence="1">
    <location>
        <begin position="103"/>
        <end position="124"/>
    </location>
</feature>
<dbReference type="Proteomes" id="UP000811246">
    <property type="component" value="Chromosome 3"/>
</dbReference>
<proteinExistence type="predicted"/>
<dbReference type="AlphaFoldDB" id="A0A922FD10"/>
<keyword evidence="1" id="KW-1133">Transmembrane helix</keyword>
<organism evidence="2 3">
    <name type="scientific">Carya illinoinensis</name>
    <name type="common">Pecan</name>
    <dbReference type="NCBI Taxonomy" id="32201"/>
    <lineage>
        <taxon>Eukaryota</taxon>
        <taxon>Viridiplantae</taxon>
        <taxon>Streptophyta</taxon>
        <taxon>Embryophyta</taxon>
        <taxon>Tracheophyta</taxon>
        <taxon>Spermatophyta</taxon>
        <taxon>Magnoliopsida</taxon>
        <taxon>eudicotyledons</taxon>
        <taxon>Gunneridae</taxon>
        <taxon>Pentapetalae</taxon>
        <taxon>rosids</taxon>
        <taxon>fabids</taxon>
        <taxon>Fagales</taxon>
        <taxon>Juglandaceae</taxon>
        <taxon>Carya</taxon>
    </lineage>
</organism>
<keyword evidence="1" id="KW-0472">Membrane</keyword>
<reference evidence="2" key="1">
    <citation type="submission" date="2021-01" db="EMBL/GenBank/DDBJ databases">
        <authorList>
            <person name="Lovell J.T."/>
            <person name="Bentley N."/>
            <person name="Bhattarai G."/>
            <person name="Jenkins J.W."/>
            <person name="Sreedasyam A."/>
            <person name="Alarcon Y."/>
            <person name="Bock C."/>
            <person name="Boston L."/>
            <person name="Carlson J."/>
            <person name="Cervantes K."/>
            <person name="Clermont K."/>
            <person name="Krom N."/>
            <person name="Kubenka K."/>
            <person name="Mamidi S."/>
            <person name="Mattison C."/>
            <person name="Monteros M."/>
            <person name="Pisani C."/>
            <person name="Plott C."/>
            <person name="Rajasekar S."/>
            <person name="Rhein H.S."/>
            <person name="Rohla C."/>
            <person name="Song M."/>
            <person name="Hilaire R.S."/>
            <person name="Shu S."/>
            <person name="Wells L."/>
            <person name="Wang X."/>
            <person name="Webber J."/>
            <person name="Heerema R.J."/>
            <person name="Klein P."/>
            <person name="Conner P."/>
            <person name="Grauke L."/>
            <person name="Grimwood J."/>
            <person name="Schmutz J."/>
            <person name="Randall J.J."/>
        </authorList>
    </citation>
    <scope>NUCLEOTIDE SEQUENCE</scope>
    <source>
        <tissue evidence="2">Leaf</tissue>
    </source>
</reference>
<evidence type="ECO:0000256" key="1">
    <source>
        <dbReference type="SAM" id="Phobius"/>
    </source>
</evidence>
<evidence type="ECO:0000313" key="2">
    <source>
        <dbReference type="EMBL" id="KAG6720343.1"/>
    </source>
</evidence>
<comment type="caution">
    <text evidence="2">The sequence shown here is derived from an EMBL/GenBank/DDBJ whole genome shotgun (WGS) entry which is preliminary data.</text>
</comment>
<feature type="transmembrane region" description="Helical" evidence="1">
    <location>
        <begin position="130"/>
        <end position="155"/>
    </location>
</feature>
<accession>A0A922FD10</accession>
<keyword evidence="1" id="KW-0812">Transmembrane</keyword>
<sequence length="167" mass="18496">MAGGGFDQRNIGSTFRDYPGKITLYHIRVTCLVVALGCWFFEYDPIGISDAVASLPLFLKTHVPPFALTDDSALFIFRLFLAMRELLGFSGILWVANKLGGEILCNALIGNFVYAAASILNFAVANSNVFMRLIGRMCWAIGMGVMIHTHIYLPFASDRPLSSRYTM</sequence>